<dbReference type="Proteomes" id="UP000001058">
    <property type="component" value="Unassembled WGS sequence"/>
</dbReference>
<dbReference type="CDD" id="cd18808">
    <property type="entry name" value="SF1_C_Upf1"/>
    <property type="match status" value="1"/>
</dbReference>
<feature type="domain" description="DNA2/NAM7 helicase-like C-terminal" evidence="6">
    <location>
        <begin position="817"/>
        <end position="862"/>
    </location>
</feature>
<feature type="region of interest" description="Disordered" evidence="5">
    <location>
        <begin position="196"/>
        <end position="222"/>
    </location>
</feature>
<evidence type="ECO:0000256" key="1">
    <source>
        <dbReference type="ARBA" id="ARBA00022741"/>
    </source>
</evidence>
<feature type="region of interest" description="Disordered" evidence="5">
    <location>
        <begin position="139"/>
        <end position="165"/>
    </location>
</feature>
<accession>D8UGH8</accession>
<dbReference type="GO" id="GO:0003676">
    <property type="term" value="F:nucleic acid binding"/>
    <property type="evidence" value="ECO:0007669"/>
    <property type="project" value="InterPro"/>
</dbReference>
<name>D8UGH8_VOLCA</name>
<dbReference type="InterPro" id="IPR047187">
    <property type="entry name" value="SF1_C_Upf1"/>
</dbReference>
<dbReference type="OrthoDB" id="6513042at2759"/>
<dbReference type="InParanoid" id="D8UGH8"/>
<dbReference type="Pfam" id="PF13245">
    <property type="entry name" value="AAA_19"/>
    <property type="match status" value="1"/>
</dbReference>
<keyword evidence="1" id="KW-0547">Nucleotide-binding</keyword>
<dbReference type="eggNOG" id="KOG1803">
    <property type="taxonomic scope" value="Eukaryota"/>
</dbReference>
<dbReference type="InterPro" id="IPR036397">
    <property type="entry name" value="RNaseH_sf"/>
</dbReference>
<evidence type="ECO:0000313" key="7">
    <source>
        <dbReference type="EMBL" id="EFJ41177.1"/>
    </source>
</evidence>
<evidence type="ECO:0000259" key="6">
    <source>
        <dbReference type="Pfam" id="PF13087"/>
    </source>
</evidence>
<keyword evidence="4" id="KW-0067">ATP-binding</keyword>
<dbReference type="PANTHER" id="PTHR43788:SF8">
    <property type="entry name" value="DNA-BINDING PROTEIN SMUBP-2"/>
    <property type="match status" value="1"/>
</dbReference>
<feature type="region of interest" description="Disordered" evidence="5">
    <location>
        <begin position="1"/>
        <end position="90"/>
    </location>
</feature>
<dbReference type="EMBL" id="GL378399">
    <property type="protein sequence ID" value="EFJ41177.1"/>
    <property type="molecule type" value="Genomic_DNA"/>
</dbReference>
<keyword evidence="8" id="KW-1185">Reference proteome</keyword>
<evidence type="ECO:0000256" key="2">
    <source>
        <dbReference type="ARBA" id="ARBA00022801"/>
    </source>
</evidence>
<dbReference type="InterPro" id="IPR041679">
    <property type="entry name" value="DNA2/NAM7-like_C"/>
</dbReference>
<protein>
    <recommendedName>
        <fullName evidence="6">DNA2/NAM7 helicase-like C-terminal domain-containing protein</fullName>
    </recommendedName>
</protein>
<feature type="compositionally biased region" description="Low complexity" evidence="5">
    <location>
        <begin position="213"/>
        <end position="222"/>
    </location>
</feature>
<organism evidence="8">
    <name type="scientific">Volvox carteri f. nagariensis</name>
    <dbReference type="NCBI Taxonomy" id="3068"/>
    <lineage>
        <taxon>Eukaryota</taxon>
        <taxon>Viridiplantae</taxon>
        <taxon>Chlorophyta</taxon>
        <taxon>core chlorophytes</taxon>
        <taxon>Chlorophyceae</taxon>
        <taxon>CS clade</taxon>
        <taxon>Chlamydomonadales</taxon>
        <taxon>Volvocaceae</taxon>
        <taxon>Volvox</taxon>
    </lineage>
</organism>
<feature type="compositionally biased region" description="Low complexity" evidence="5">
    <location>
        <begin position="1"/>
        <end position="17"/>
    </location>
</feature>
<feature type="compositionally biased region" description="Low complexity" evidence="5">
    <location>
        <begin position="27"/>
        <end position="51"/>
    </location>
</feature>
<sequence length="909" mass="96381">MAAALKAAAKAATVGGPTAPPPLSGKASLAPPLTMAAALKAAAKAATKATPSGTTNGAKAKNSSQNNPKASVPLPPAASKSKTRTVQPAAAAAPASLPGLLQPTLLIPLEPPVLGLDELQVLVVQLADVSPKHQTWLLQGWSGKHKPPSPTSPQQQHLEPEPPKVIGFDTEFIGDQLALVQLCCGDRALLVRVPQQRSAASGTGGSNKGGSNKGSKGSKGSKAGGAVIVGGGSNNTKFAASFPFIWPSWLQSQLCDPSLPKAGAEVWQDALMMFATFGVKLRGGLDLTAAFTLPTDDDGADGKNDLNLPSLEELALAAQWVLTYQFQEAGEPRRTKHDFTEANFKQTKKQELVLAVRMARFNTRLRRGYWVEMRLAAPDGRQLVGRCMDQAGKCATVGKLRWGGAGGNAVKWGEVAHLGVQSIEMEEAGETPEEAACSKLLSEVNDSQRAAIEAILCGGPQGGGGAAGGGGGGVSAVHLVQGPPGTGKTTVISHTVSLWVRVISPFLPPLPGAGRAKEAVACVARSNVAAKNIALSLLKRGLGAKDFRRVERGCVHTRVCMLVVSRDYHFEWHEEQYKGALEAVLLTSDQLGQGDLSRKLEDVKVFVTTVSMLSNPNFESNALYGKGLTRLMVDEASQIYAGDLVLPLVRYGNHLRSLSLFGDDVQLPPYGSEWDGAQLHSLFDHLTPPAERALARLRPQPNAFTVGPQLAAPRGSGGGDGGAQRIMLSVSYRLPALLCNFVSQALYGGVLTPPGLDGGGGHRTRASRPILWVDVEGKEEKRGSSSYENREEVRQVVRLVTSNPEIQRNSWTVITGTFQGREDEVIIASLVRSEKKLGFMKDDRRVNVMLTRCTRQLVVVGRLSLALSHPATLIGRLAAFCVQQGLVVRPPKAPQLPQLPRPPRPRAVA</sequence>
<keyword evidence="2" id="KW-0378">Hydrolase</keyword>
<proteinExistence type="predicted"/>
<dbReference type="GO" id="GO:0043139">
    <property type="term" value="F:5'-3' DNA helicase activity"/>
    <property type="evidence" value="ECO:0007669"/>
    <property type="project" value="TreeGrafter"/>
</dbReference>
<dbReference type="InterPro" id="IPR050534">
    <property type="entry name" value="Coronavir_polyprotein_1ab"/>
</dbReference>
<dbReference type="GO" id="GO:0005524">
    <property type="term" value="F:ATP binding"/>
    <property type="evidence" value="ECO:0007669"/>
    <property type="project" value="UniProtKB-KW"/>
</dbReference>
<keyword evidence="3" id="KW-0347">Helicase</keyword>
<dbReference type="SUPFAM" id="SSF53098">
    <property type="entry name" value="Ribonuclease H-like"/>
    <property type="match status" value="1"/>
</dbReference>
<evidence type="ECO:0000256" key="4">
    <source>
        <dbReference type="ARBA" id="ARBA00022840"/>
    </source>
</evidence>
<dbReference type="PANTHER" id="PTHR43788">
    <property type="entry name" value="DNA2/NAM7 HELICASE FAMILY MEMBER"/>
    <property type="match status" value="1"/>
</dbReference>
<evidence type="ECO:0000256" key="5">
    <source>
        <dbReference type="SAM" id="MobiDB-lite"/>
    </source>
</evidence>
<dbReference type="KEGG" id="vcn:VOLCADRAFT_98869"/>
<dbReference type="Gene3D" id="3.30.420.10">
    <property type="entry name" value="Ribonuclease H-like superfamily/Ribonuclease H"/>
    <property type="match status" value="1"/>
</dbReference>
<evidence type="ECO:0000313" key="8">
    <source>
        <dbReference type="Proteomes" id="UP000001058"/>
    </source>
</evidence>
<dbReference type="InterPro" id="IPR027417">
    <property type="entry name" value="P-loop_NTPase"/>
</dbReference>
<dbReference type="SUPFAM" id="SSF52540">
    <property type="entry name" value="P-loop containing nucleoside triphosphate hydrolases"/>
    <property type="match status" value="1"/>
</dbReference>
<dbReference type="Gene3D" id="3.40.50.300">
    <property type="entry name" value="P-loop containing nucleotide triphosphate hydrolases"/>
    <property type="match status" value="3"/>
</dbReference>
<feature type="compositionally biased region" description="Gly residues" evidence="5">
    <location>
        <begin position="202"/>
        <end position="212"/>
    </location>
</feature>
<reference evidence="7 8" key="1">
    <citation type="journal article" date="2010" name="Science">
        <title>Genomic analysis of organismal complexity in the multicellular green alga Volvox carteri.</title>
        <authorList>
            <person name="Prochnik S.E."/>
            <person name="Umen J."/>
            <person name="Nedelcu A.M."/>
            <person name="Hallmann A."/>
            <person name="Miller S.M."/>
            <person name="Nishii I."/>
            <person name="Ferris P."/>
            <person name="Kuo A."/>
            <person name="Mitros T."/>
            <person name="Fritz-Laylin L.K."/>
            <person name="Hellsten U."/>
            <person name="Chapman J."/>
            <person name="Simakov O."/>
            <person name="Rensing S.A."/>
            <person name="Terry A."/>
            <person name="Pangilinan J."/>
            <person name="Kapitonov V."/>
            <person name="Jurka J."/>
            <person name="Salamov A."/>
            <person name="Shapiro H."/>
            <person name="Schmutz J."/>
            <person name="Grimwood J."/>
            <person name="Lindquist E."/>
            <person name="Lucas S."/>
            <person name="Grigoriev I.V."/>
            <person name="Schmitt R."/>
            <person name="Kirk D."/>
            <person name="Rokhsar D.S."/>
        </authorList>
    </citation>
    <scope>NUCLEOTIDE SEQUENCE [LARGE SCALE GENOMIC DNA]</scope>
    <source>
        <strain evidence="8">f. Nagariensis / Eve</strain>
    </source>
</reference>
<dbReference type="AlphaFoldDB" id="D8UGH8"/>
<dbReference type="Pfam" id="PF13087">
    <property type="entry name" value="AAA_12"/>
    <property type="match status" value="1"/>
</dbReference>
<dbReference type="InterPro" id="IPR012337">
    <property type="entry name" value="RNaseH-like_sf"/>
</dbReference>
<evidence type="ECO:0000256" key="3">
    <source>
        <dbReference type="ARBA" id="ARBA00022806"/>
    </source>
</evidence>
<dbReference type="RefSeq" id="XP_002957745.1">
    <property type="nucleotide sequence ID" value="XM_002957699.1"/>
</dbReference>
<feature type="compositionally biased region" description="Polar residues" evidence="5">
    <location>
        <begin position="52"/>
        <end position="69"/>
    </location>
</feature>
<dbReference type="GeneID" id="9620812"/>
<dbReference type="GO" id="GO:0016787">
    <property type="term" value="F:hydrolase activity"/>
    <property type="evidence" value="ECO:0007669"/>
    <property type="project" value="UniProtKB-KW"/>
</dbReference>
<gene>
    <name evidence="7" type="ORF">VOLCADRAFT_98869</name>
</gene>